<accession>A0AAX3G166</accession>
<dbReference type="AlphaFoldDB" id="A0AAX3G166"/>
<evidence type="ECO:0000313" key="2">
    <source>
        <dbReference type="Proteomes" id="UP000277437"/>
    </source>
</evidence>
<reference evidence="1 2" key="1">
    <citation type="submission" date="2018-12" db="EMBL/GenBank/DDBJ databases">
        <authorList>
            <consortium name="Pathogen Informatics"/>
        </authorList>
    </citation>
    <scope>NUCLEOTIDE SEQUENCE [LARGE SCALE GENOMIC DNA]</scope>
    <source>
        <strain evidence="1 2">NCTC7357</strain>
    </source>
</reference>
<name>A0AAX3G166_9PSED</name>
<dbReference type="Proteomes" id="UP000277437">
    <property type="component" value="Chromosome"/>
</dbReference>
<dbReference type="EMBL" id="LR134334">
    <property type="protein sequence ID" value="VEF76803.1"/>
    <property type="molecule type" value="Genomic_DNA"/>
</dbReference>
<organism evidence="1 2">
    <name type="scientific">Pseudomonas chlororaphis</name>
    <dbReference type="NCBI Taxonomy" id="587753"/>
    <lineage>
        <taxon>Bacteria</taxon>
        <taxon>Pseudomonadati</taxon>
        <taxon>Pseudomonadota</taxon>
        <taxon>Gammaproteobacteria</taxon>
        <taxon>Pseudomonadales</taxon>
        <taxon>Pseudomonadaceae</taxon>
        <taxon>Pseudomonas</taxon>
    </lineage>
</organism>
<evidence type="ECO:0000313" key="1">
    <source>
        <dbReference type="EMBL" id="VEF76803.1"/>
    </source>
</evidence>
<evidence type="ECO:0008006" key="3">
    <source>
        <dbReference type="Google" id="ProtNLM"/>
    </source>
</evidence>
<sequence>MAKEHQILFKGPMVRAILEGRKTVTRRAVTPQPALETDDWVLDAGGTGKWMASGPSPATGGTRQTWGWKNCPYGQPGDRLWVRESLGYDCEYGHYFAAGGAHGETVYLCSLFDDEETQTGYSYDGLLPERSVPSIHLHRRYSRILLEVTAARIERLQDITDEQALAEGVMSAERDIDPNGNDYSPCELFGGLWTMINGMESWNANPWVWVVEFRRVEP</sequence>
<dbReference type="RefSeq" id="WP_124323677.1">
    <property type="nucleotide sequence ID" value="NZ_CP118137.1"/>
</dbReference>
<gene>
    <name evidence="1" type="ORF">NCTC7357_05182</name>
</gene>
<protein>
    <recommendedName>
        <fullName evidence="3">Phage protein</fullName>
    </recommendedName>
</protein>
<proteinExistence type="predicted"/>